<dbReference type="InterPro" id="IPR014756">
    <property type="entry name" value="Ig_E-set"/>
</dbReference>
<proteinExistence type="predicted"/>
<evidence type="ECO:0000256" key="1">
    <source>
        <dbReference type="ARBA" id="ARBA00022729"/>
    </source>
</evidence>
<dbReference type="PANTHER" id="PTHR47197">
    <property type="entry name" value="PROTEIN NIRF"/>
    <property type="match status" value="1"/>
</dbReference>
<dbReference type="SUPFAM" id="SSF50974">
    <property type="entry name" value="Nitrous oxide reductase, N-terminal domain"/>
    <property type="match status" value="1"/>
</dbReference>
<dbReference type="CDD" id="cd05819">
    <property type="entry name" value="NHL"/>
    <property type="match status" value="1"/>
</dbReference>
<evidence type="ECO:0000313" key="5">
    <source>
        <dbReference type="Proteomes" id="UP000653308"/>
    </source>
</evidence>
<dbReference type="SMART" id="SM00429">
    <property type="entry name" value="IPT"/>
    <property type="match status" value="2"/>
</dbReference>
<dbReference type="InterPro" id="IPR051200">
    <property type="entry name" value="Host-pathogen_enzymatic-act"/>
</dbReference>
<name>A0ABQ3AHN6_9ACTN</name>
<protein>
    <recommendedName>
        <fullName evidence="3">IPT/TIG domain-containing protein</fullName>
    </recommendedName>
</protein>
<keyword evidence="5" id="KW-1185">Reference proteome</keyword>
<dbReference type="SUPFAM" id="SSF81296">
    <property type="entry name" value="E set domains"/>
    <property type="match status" value="2"/>
</dbReference>
<feature type="compositionally biased region" description="Polar residues" evidence="2">
    <location>
        <begin position="560"/>
        <end position="569"/>
    </location>
</feature>
<dbReference type="Pfam" id="PF01833">
    <property type="entry name" value="TIG"/>
    <property type="match status" value="2"/>
</dbReference>
<dbReference type="InterPro" id="IPR011964">
    <property type="entry name" value="YVTN_b-propeller_repeat"/>
</dbReference>
<evidence type="ECO:0000313" key="4">
    <source>
        <dbReference type="EMBL" id="GGY49717.1"/>
    </source>
</evidence>
<keyword evidence="1" id="KW-0732">Signal</keyword>
<dbReference type="InterPro" id="IPR032109">
    <property type="entry name" value="Big_3_5"/>
</dbReference>
<evidence type="ECO:0000259" key="3">
    <source>
        <dbReference type="SMART" id="SM00429"/>
    </source>
</evidence>
<dbReference type="InterPro" id="IPR048433">
    <property type="entry name" value="YNCE-like_beta-prop"/>
</dbReference>
<evidence type="ECO:0000256" key="2">
    <source>
        <dbReference type="SAM" id="MobiDB-lite"/>
    </source>
</evidence>
<feature type="domain" description="IPT/TIG" evidence="3">
    <location>
        <begin position="307"/>
        <end position="387"/>
    </location>
</feature>
<dbReference type="EMBL" id="BMWE01000031">
    <property type="protein sequence ID" value="GGY49717.1"/>
    <property type="molecule type" value="Genomic_DNA"/>
</dbReference>
<dbReference type="InterPro" id="IPR002909">
    <property type="entry name" value="IPT_dom"/>
</dbReference>
<dbReference type="Pfam" id="PF16640">
    <property type="entry name" value="Big_3_5"/>
    <property type="match status" value="2"/>
</dbReference>
<dbReference type="Pfam" id="PF21783">
    <property type="entry name" value="YNCE"/>
    <property type="match status" value="1"/>
</dbReference>
<sequence>MSVDVLPSARALALTAEADPIATIPVGDAPTGIAVGRVGRVGYVTNFGSGTVTALDIVTLTATATVTVGAGPLGVAVDPTGTEAYVGNSGSGTVSVISTATNTVAATIEGIPGPAGIAFSPDGTRAYVVSQDTDSLFVLNTATRAVLTSVTVGSAPYGVAVAPDAPYAFVSDFGGGTVTVIDTGTPAAVATIGGFVQPRGLAVAPDGQRLYVADQGGGTVGVVDTTTYTVATVIGGFTTPDALAMGPRGVLGYVSDSGSGSVTAVNLATNSRAATVTGLSAPSGLAVTRNSRHLYVAGTGSDTVSVLNIPVPVSPDQGPNGGGTPVILSGRGFLGATQVRFAGRPALSFSVVDDTTITAVTPAGTGASPVTVTVAGVAHTIGTFFYLDPPRIRSISPVSGPTAGGNTLTITGIGLYTTQEVRLGTTSVYPTVVSDARLTLTVPPAPLAPPGTVAKVPVVVTTLGGVADGPAYTHLDPPTTTTLDSSAQQPVIGEQVTFTAAVAPVTPSAGTPTGTVWFDFGDGSVPVTAVVLDGLATATHAYTSTGGSPYTVTASFSGDSHFAPSSDSAEQAVAPAPTSTTVLSSPEPSPTGDPVSVTTRVIVAAPGAGRPSGTVTIDFGDGTPAVQQTLVDGVAAVAHSYPAVEATYTITAHYSGDTDYASSTDVHTHRVLSDVLATTTTVTSAPDPSTAWQSVTFTATVTTTDPEAGDPTGTVTFDFGDGTPQVPVALAGGTAAVSHTYTSGAGSPYPVLATYTTDDEAFSSSVGHDAQTVNPAPTSTSVGSSPEPSVAPPPTAAATPSPAPPEPTPTPSTKRPPPPASPPTPTRRWSASR</sequence>
<feature type="domain" description="IPT/TIG" evidence="3">
    <location>
        <begin position="389"/>
        <end position="473"/>
    </location>
</feature>
<dbReference type="Proteomes" id="UP000653308">
    <property type="component" value="Unassembled WGS sequence"/>
</dbReference>
<feature type="compositionally biased region" description="Polar residues" evidence="2">
    <location>
        <begin position="763"/>
        <end position="783"/>
    </location>
</feature>
<dbReference type="Gene3D" id="2.130.10.10">
    <property type="entry name" value="YVTN repeat-like/Quinoprotein amine dehydrogenase"/>
    <property type="match status" value="3"/>
</dbReference>
<dbReference type="RefSeq" id="WP_190201544.1">
    <property type="nucleotide sequence ID" value="NZ_BMWE01000031.1"/>
</dbReference>
<dbReference type="InterPro" id="IPR011045">
    <property type="entry name" value="N2O_reductase_N"/>
</dbReference>
<feature type="compositionally biased region" description="Polar residues" evidence="2">
    <location>
        <begin position="577"/>
        <end position="586"/>
    </location>
</feature>
<feature type="region of interest" description="Disordered" evidence="2">
    <location>
        <begin position="763"/>
        <end position="833"/>
    </location>
</feature>
<dbReference type="PANTHER" id="PTHR47197:SF3">
    <property type="entry name" value="DIHYDRO-HEME D1 DEHYDROGENASE"/>
    <property type="match status" value="1"/>
</dbReference>
<comment type="caution">
    <text evidence="4">The sequence shown here is derived from an EMBL/GenBank/DDBJ whole genome shotgun (WGS) entry which is preliminary data.</text>
</comment>
<dbReference type="InterPro" id="IPR013783">
    <property type="entry name" value="Ig-like_fold"/>
</dbReference>
<dbReference type="CDD" id="cd00102">
    <property type="entry name" value="IPT"/>
    <property type="match status" value="2"/>
</dbReference>
<dbReference type="Gene3D" id="2.60.40.10">
    <property type="entry name" value="Immunoglobulins"/>
    <property type="match status" value="5"/>
</dbReference>
<gene>
    <name evidence="4" type="ORF">GCM10010384_64820</name>
</gene>
<organism evidence="4 5">
    <name type="scientific">Streptomyces djakartensis</name>
    <dbReference type="NCBI Taxonomy" id="68193"/>
    <lineage>
        <taxon>Bacteria</taxon>
        <taxon>Bacillati</taxon>
        <taxon>Actinomycetota</taxon>
        <taxon>Actinomycetes</taxon>
        <taxon>Kitasatosporales</taxon>
        <taxon>Streptomycetaceae</taxon>
        <taxon>Streptomyces</taxon>
    </lineage>
</organism>
<accession>A0ABQ3AHN6</accession>
<feature type="region of interest" description="Disordered" evidence="2">
    <location>
        <begin position="560"/>
        <end position="595"/>
    </location>
</feature>
<dbReference type="NCBIfam" id="TIGR02276">
    <property type="entry name" value="beta_rpt_yvtn"/>
    <property type="match status" value="4"/>
</dbReference>
<reference evidence="5" key="1">
    <citation type="journal article" date="2019" name="Int. J. Syst. Evol. Microbiol.">
        <title>The Global Catalogue of Microorganisms (GCM) 10K type strain sequencing project: providing services to taxonomists for standard genome sequencing and annotation.</title>
        <authorList>
            <consortium name="The Broad Institute Genomics Platform"/>
            <consortium name="The Broad Institute Genome Sequencing Center for Infectious Disease"/>
            <person name="Wu L."/>
            <person name="Ma J."/>
        </authorList>
    </citation>
    <scope>NUCLEOTIDE SEQUENCE [LARGE SCALE GENOMIC DNA]</scope>
    <source>
        <strain evidence="5">JCM 4957</strain>
    </source>
</reference>
<feature type="compositionally biased region" description="Pro residues" evidence="2">
    <location>
        <begin position="789"/>
        <end position="825"/>
    </location>
</feature>
<dbReference type="InterPro" id="IPR015943">
    <property type="entry name" value="WD40/YVTN_repeat-like_dom_sf"/>
</dbReference>